<dbReference type="Gene3D" id="2.60.40.2470">
    <property type="entry name" value="SoxY domain"/>
    <property type="match status" value="1"/>
</dbReference>
<dbReference type="Pfam" id="PF13501">
    <property type="entry name" value="SoxY"/>
    <property type="match status" value="1"/>
</dbReference>
<reference evidence="2" key="1">
    <citation type="submission" date="2016-10" db="EMBL/GenBank/DDBJ databases">
        <title>Sequence of Gallionella enrichment culture.</title>
        <authorList>
            <person name="Poehlein A."/>
            <person name="Muehling M."/>
            <person name="Daniel R."/>
        </authorList>
    </citation>
    <scope>NUCLEOTIDE SEQUENCE</scope>
</reference>
<dbReference type="EMBL" id="MLJW01001050">
    <property type="protein sequence ID" value="OIQ80514.1"/>
    <property type="molecule type" value="Genomic_DNA"/>
</dbReference>
<dbReference type="InterPro" id="IPR038162">
    <property type="entry name" value="SoxY_sf"/>
</dbReference>
<feature type="domain" description="Ig-like SoxY" evidence="1">
    <location>
        <begin position="51"/>
        <end position="143"/>
    </location>
</feature>
<dbReference type="AlphaFoldDB" id="A0A1J5QBF2"/>
<sequence length="144" mass="15625">MQRRNFLLGLFSLAIFAPINALAAIWNKAAFEAIKLDDVSKNLNVNHETYSGDIQITAPDRAENGAIVQVGIKSNIVNTESIAILVEKNPTALIANFKFSNGAEPFVVTRIKMAETSDIKVVVKAGNQYFTNSKNVVVLENGCG</sequence>
<dbReference type="InterPro" id="IPR032711">
    <property type="entry name" value="SoxY"/>
</dbReference>
<comment type="caution">
    <text evidence="2">The sequence shown here is derived from an EMBL/GenBank/DDBJ whole genome shotgun (WGS) entry which is preliminary data.</text>
</comment>
<protein>
    <submittedName>
        <fullName evidence="2">Sulfur oxidation protein SoxY</fullName>
    </submittedName>
</protein>
<name>A0A1J5QBF2_9ZZZZ</name>
<dbReference type="PIRSF" id="PIRSF010312">
    <property type="entry name" value="Sulphur_oxidation_SoxY"/>
    <property type="match status" value="1"/>
</dbReference>
<dbReference type="InterPro" id="IPR016568">
    <property type="entry name" value="Sulphur_oxidation_SoxY"/>
</dbReference>
<evidence type="ECO:0000313" key="2">
    <source>
        <dbReference type="EMBL" id="OIQ80514.1"/>
    </source>
</evidence>
<evidence type="ECO:0000259" key="1">
    <source>
        <dbReference type="Pfam" id="PF13501"/>
    </source>
</evidence>
<accession>A0A1J5QBF2</accession>
<proteinExistence type="predicted"/>
<gene>
    <name evidence="2" type="ORF">GALL_377270</name>
</gene>
<organism evidence="2">
    <name type="scientific">mine drainage metagenome</name>
    <dbReference type="NCBI Taxonomy" id="410659"/>
    <lineage>
        <taxon>unclassified sequences</taxon>
        <taxon>metagenomes</taxon>
        <taxon>ecological metagenomes</taxon>
    </lineage>
</organism>